<dbReference type="Proteomes" id="UP000070260">
    <property type="component" value="Chromosome"/>
</dbReference>
<dbReference type="OrthoDB" id="6197337at2"/>
<dbReference type="EMBL" id="KP739975">
    <property type="protein sequence ID" value="AKF16602.1"/>
    <property type="molecule type" value="Genomic_DNA"/>
</dbReference>
<keyword evidence="1" id="KW-0614">Plasmid</keyword>
<reference evidence="1" key="1">
    <citation type="journal article" date="2015" name="PLoS ONE">
        <title>A Novel Pore-Forming Toxin in Type A Clostridium perfringens Is Associated with Both Fatal Canine Hemorrhagic Gastroenteritis and Fatal Foal Necrotizing Enterocolitis.</title>
        <authorList>
            <person name="Gohari I.M."/>
            <person name="Parreira V.R."/>
            <person name="Nowell V.J."/>
            <person name="Nicholson V.M."/>
            <person name="Oliphant K."/>
            <person name="Prescott J.F."/>
        </authorList>
    </citation>
    <scope>NUCLEOTIDE SEQUENCE</scope>
    <source>
        <strain evidence="1">JP718</strain>
        <plasmid evidence="1">pCP718netF</plasmid>
    </source>
</reference>
<dbReference type="PATRIC" id="fig|1502.177.peg.987"/>
<geneLocation type="plasmid" evidence="1">
    <name>pCP718netF</name>
</geneLocation>
<dbReference type="InterPro" id="IPR013372">
    <property type="entry name" value="Eut_put"/>
</dbReference>
<dbReference type="PIRSF" id="PIRSF034981">
    <property type="entry name" value="Eut_put"/>
    <property type="match status" value="1"/>
</dbReference>
<evidence type="ECO:0000313" key="1">
    <source>
        <dbReference type="EMBL" id="AKF16602.1"/>
    </source>
</evidence>
<protein>
    <submittedName>
        <fullName evidence="2">Ethanolamine utilization protein</fullName>
    </submittedName>
    <submittedName>
        <fullName evidence="1">Protein clustered with ethanolamine utilization</fullName>
    </submittedName>
</protein>
<dbReference type="RefSeq" id="WP_061426947.1">
    <property type="nucleotide sequence ID" value="NZ_CATNZO010000001.1"/>
</dbReference>
<sequence>MKGGKDNMDYEKLVEFLVDEIYKRIQEENNKSNSLEKRKSIVVIGESNVSFYREALKGFDINPLTSECKDCDILLISKLCIKGLSNIAQGTCTTKAENFALEMLLKGKKVYILEDGIEYRKYRNTAPKVLYNKYIKFEEELLAYGIEVIDDLNRISIESKDEKVSFSGIKEEISKNLCLCSENKVEGKLDLETTVIADEFTINLSNKKLVSESDLRKPHINGVRTLIVDKKAIITPLAKDYIRINNLKVVLS</sequence>
<gene>
    <name evidence="2" type="ORF">JFP838_04940</name>
</gene>
<evidence type="ECO:0000313" key="2">
    <source>
        <dbReference type="EMBL" id="AMN35125.1"/>
    </source>
</evidence>
<dbReference type="AlphaFoldDB" id="A0A0N7BSP1"/>
<name>A0A0N7BSP1_CLOPF</name>
<organism evidence="1">
    <name type="scientific">Clostridium perfringens</name>
    <dbReference type="NCBI Taxonomy" id="1502"/>
    <lineage>
        <taxon>Bacteria</taxon>
        <taxon>Bacillati</taxon>
        <taxon>Bacillota</taxon>
        <taxon>Clostridia</taxon>
        <taxon>Eubacteriales</taxon>
        <taxon>Clostridiaceae</taxon>
        <taxon>Clostridium</taxon>
    </lineage>
</organism>
<evidence type="ECO:0000313" key="3">
    <source>
        <dbReference type="Proteomes" id="UP000070260"/>
    </source>
</evidence>
<reference evidence="2 3" key="2">
    <citation type="journal article" date="2016" name="PLoS ONE">
        <title>Plasmid Characterization and Chromosome Analysis of Two netF+ Clostridium perfringens Isolates Associated with Foal and Canine Necrotizing Enteritis.</title>
        <authorList>
            <person name="Mehdizadeh Gohari I."/>
            <person name="Kropinski A.M."/>
            <person name="Weese S.J."/>
            <person name="Parreira V.R."/>
            <person name="Whitehead A.E."/>
            <person name="Boerlin P."/>
            <person name="Prescott J.F."/>
        </authorList>
    </citation>
    <scope>NUCLEOTIDE SEQUENCE [LARGE SCALE GENOMIC DNA]</scope>
    <source>
        <strain evidence="2 3">JP838</strain>
    </source>
</reference>
<dbReference type="EMBL" id="CP010994">
    <property type="protein sequence ID" value="AMN35125.1"/>
    <property type="molecule type" value="Genomic_DNA"/>
</dbReference>
<dbReference type="NCBIfam" id="TIGR02536">
    <property type="entry name" value="eut_hyp"/>
    <property type="match status" value="1"/>
</dbReference>
<proteinExistence type="predicted"/>
<accession>A0A0N7BSP1</accession>